<feature type="non-terminal residue" evidence="1">
    <location>
        <position position="1"/>
    </location>
</feature>
<protein>
    <submittedName>
        <fullName evidence="1">Uncharacterized protein</fullName>
    </submittedName>
</protein>
<name>X0VJA8_9ZZZZ</name>
<evidence type="ECO:0000313" key="1">
    <source>
        <dbReference type="EMBL" id="GAG18369.1"/>
    </source>
</evidence>
<proteinExistence type="predicted"/>
<dbReference type="AlphaFoldDB" id="X0VJA8"/>
<reference evidence="1" key="1">
    <citation type="journal article" date="2014" name="Front. Microbiol.">
        <title>High frequency of phylogenetically diverse reductive dehalogenase-homologous genes in deep subseafloor sedimentary metagenomes.</title>
        <authorList>
            <person name="Kawai M."/>
            <person name="Futagami T."/>
            <person name="Toyoda A."/>
            <person name="Takaki Y."/>
            <person name="Nishi S."/>
            <person name="Hori S."/>
            <person name="Arai W."/>
            <person name="Tsubouchi T."/>
            <person name="Morono Y."/>
            <person name="Uchiyama I."/>
            <person name="Ito T."/>
            <person name="Fujiyama A."/>
            <person name="Inagaki F."/>
            <person name="Takami H."/>
        </authorList>
    </citation>
    <scope>NUCLEOTIDE SEQUENCE</scope>
    <source>
        <strain evidence="1">Expedition CK06-06</strain>
    </source>
</reference>
<sequence>LVFGGVSIAGSDAITALFKASGFSLWQSVLLGKILVDPLDKLFTALICYSLVQSLPSRMLERLSKRRTSIGS</sequence>
<accession>X0VJA8</accession>
<gene>
    <name evidence="1" type="ORF">S01H1_50845</name>
</gene>
<dbReference type="EMBL" id="BARS01032778">
    <property type="protein sequence ID" value="GAG18369.1"/>
    <property type="molecule type" value="Genomic_DNA"/>
</dbReference>
<organism evidence="1">
    <name type="scientific">marine sediment metagenome</name>
    <dbReference type="NCBI Taxonomy" id="412755"/>
    <lineage>
        <taxon>unclassified sequences</taxon>
        <taxon>metagenomes</taxon>
        <taxon>ecological metagenomes</taxon>
    </lineage>
</organism>
<comment type="caution">
    <text evidence="1">The sequence shown here is derived from an EMBL/GenBank/DDBJ whole genome shotgun (WGS) entry which is preliminary data.</text>
</comment>